<keyword evidence="6 8" id="KW-0472">Membrane</keyword>
<feature type="compositionally biased region" description="Basic and acidic residues" evidence="7">
    <location>
        <begin position="400"/>
        <end position="411"/>
    </location>
</feature>
<name>A0AAD3HD85_9STRA</name>
<dbReference type="GO" id="GO:0140042">
    <property type="term" value="P:lipid droplet formation"/>
    <property type="evidence" value="ECO:0007669"/>
    <property type="project" value="UniProtKB-ARBA"/>
</dbReference>
<dbReference type="AlphaFoldDB" id="A0AAD3HD85"/>
<proteinExistence type="predicted"/>
<evidence type="ECO:0000256" key="1">
    <source>
        <dbReference type="ARBA" id="ARBA00004477"/>
    </source>
</evidence>
<feature type="region of interest" description="Disordered" evidence="7">
    <location>
        <begin position="397"/>
        <end position="462"/>
    </location>
</feature>
<feature type="transmembrane region" description="Helical" evidence="8">
    <location>
        <begin position="308"/>
        <end position="334"/>
    </location>
</feature>
<dbReference type="PANTHER" id="PTHR21212:SF0">
    <property type="entry name" value="SEIPIN"/>
    <property type="match status" value="1"/>
</dbReference>
<gene>
    <name evidence="9" type="ORF">CTEN210_15427</name>
</gene>
<accession>A0AAD3HD85</accession>
<evidence type="ECO:0000256" key="4">
    <source>
        <dbReference type="ARBA" id="ARBA00022989"/>
    </source>
</evidence>
<keyword evidence="2 8" id="KW-0812">Transmembrane</keyword>
<keyword evidence="10" id="KW-1185">Reference proteome</keyword>
<evidence type="ECO:0000313" key="10">
    <source>
        <dbReference type="Proteomes" id="UP001054902"/>
    </source>
</evidence>
<keyword evidence="4 8" id="KW-1133">Transmembrane helix</keyword>
<dbReference type="PANTHER" id="PTHR21212">
    <property type="entry name" value="BERNARDINELLI-SEIP CONGENITAL LIPODYSTROPHY 2 HOMOLOG BSCL2 PROTEIN"/>
    <property type="match status" value="1"/>
</dbReference>
<evidence type="ECO:0008006" key="11">
    <source>
        <dbReference type="Google" id="ProtNLM"/>
    </source>
</evidence>
<organism evidence="9 10">
    <name type="scientific">Chaetoceros tenuissimus</name>
    <dbReference type="NCBI Taxonomy" id="426638"/>
    <lineage>
        <taxon>Eukaryota</taxon>
        <taxon>Sar</taxon>
        <taxon>Stramenopiles</taxon>
        <taxon>Ochrophyta</taxon>
        <taxon>Bacillariophyta</taxon>
        <taxon>Coscinodiscophyceae</taxon>
        <taxon>Chaetocerotophycidae</taxon>
        <taxon>Chaetocerotales</taxon>
        <taxon>Chaetocerotaceae</taxon>
        <taxon>Chaetoceros</taxon>
    </lineage>
</organism>
<comment type="caution">
    <text evidence="9">The sequence shown here is derived from an EMBL/GenBank/DDBJ whole genome shotgun (WGS) entry which is preliminary data.</text>
</comment>
<feature type="transmembrane region" description="Helical" evidence="8">
    <location>
        <begin position="54"/>
        <end position="79"/>
    </location>
</feature>
<dbReference type="CDD" id="cd23995">
    <property type="entry name" value="Seipin_BSCL2_like"/>
    <property type="match status" value="1"/>
</dbReference>
<dbReference type="GO" id="GO:0005789">
    <property type="term" value="C:endoplasmic reticulum membrane"/>
    <property type="evidence" value="ECO:0007669"/>
    <property type="project" value="UniProtKB-SubCell"/>
</dbReference>
<evidence type="ECO:0000256" key="2">
    <source>
        <dbReference type="ARBA" id="ARBA00022692"/>
    </source>
</evidence>
<feature type="compositionally biased region" description="Basic residues" evidence="7">
    <location>
        <begin position="432"/>
        <end position="445"/>
    </location>
</feature>
<dbReference type="InterPro" id="IPR009617">
    <property type="entry name" value="Seipin"/>
</dbReference>
<sequence length="489" mass="56469">MSERIRSAVSTAAQVKMIAEDAYHIYQDTHERHHTIRREGKSFFGTIIPLIKHAFYWTMSTFILFSTSVGFYVLFYCLIMPEHDVTRPIYFDYNDKYCGEAICPPTAKIDLLSSNTQWHAHVPSVVPVVDRNDKCDGDEEDEKKECSNNDLFGILEPENSYFFQVALIMPESNKNREVGMFMIESILKSNVLQEQKSKDSKSKVIASSSRPSLLPYQSTYVSMVKKSFLMIPLILSAIPEARTIVIETFDHYIESAQDPMNEVEIRLVVPKSQNQNTKPDMYSELQIWKAELKIGKELNKLQRIMKKWFYSSAIVGITLFMSIQIYIIALVKMWKYGVKTLKNKGVHNIDTFDDPDDYSEQPIYMNMENMENEDNPSVIIGNAAMFDEDDSNWEATENIPQKESEENKDESIGGDNSHLSAMQEATGTSNTKKSKRKRKKKKKALKKEVVQSKEEANLQRTKDEEIVTDRVMRGDFERYELFTDLDEPE</sequence>
<dbReference type="Pfam" id="PF06775">
    <property type="entry name" value="Seipin"/>
    <property type="match status" value="1"/>
</dbReference>
<evidence type="ECO:0000256" key="8">
    <source>
        <dbReference type="SAM" id="Phobius"/>
    </source>
</evidence>
<dbReference type="GO" id="GO:0006629">
    <property type="term" value="P:lipid metabolic process"/>
    <property type="evidence" value="ECO:0007669"/>
    <property type="project" value="UniProtKB-KW"/>
</dbReference>
<feature type="compositionally biased region" description="Polar residues" evidence="7">
    <location>
        <begin position="417"/>
        <end position="431"/>
    </location>
</feature>
<evidence type="ECO:0000256" key="6">
    <source>
        <dbReference type="ARBA" id="ARBA00023136"/>
    </source>
</evidence>
<reference evidence="9 10" key="1">
    <citation type="journal article" date="2021" name="Sci. Rep.">
        <title>The genome of the diatom Chaetoceros tenuissimus carries an ancient integrated fragment of an extant virus.</title>
        <authorList>
            <person name="Hongo Y."/>
            <person name="Kimura K."/>
            <person name="Takaki Y."/>
            <person name="Yoshida Y."/>
            <person name="Baba S."/>
            <person name="Kobayashi G."/>
            <person name="Nagasaki K."/>
            <person name="Hano T."/>
            <person name="Tomaru Y."/>
        </authorList>
    </citation>
    <scope>NUCLEOTIDE SEQUENCE [LARGE SCALE GENOMIC DNA]</scope>
    <source>
        <strain evidence="9 10">NIES-3715</strain>
    </source>
</reference>
<dbReference type="Proteomes" id="UP001054902">
    <property type="component" value="Unassembled WGS sequence"/>
</dbReference>
<protein>
    <recommendedName>
        <fullName evidence="11">Seipin</fullName>
    </recommendedName>
</protein>
<evidence type="ECO:0000256" key="3">
    <source>
        <dbReference type="ARBA" id="ARBA00022824"/>
    </source>
</evidence>
<comment type="subcellular location">
    <subcellularLocation>
        <location evidence="1">Endoplasmic reticulum membrane</location>
        <topology evidence="1">Multi-pass membrane protein</topology>
    </subcellularLocation>
</comment>
<dbReference type="EMBL" id="BLLK01000062">
    <property type="protein sequence ID" value="GFH58951.1"/>
    <property type="molecule type" value="Genomic_DNA"/>
</dbReference>
<feature type="compositionally biased region" description="Basic and acidic residues" evidence="7">
    <location>
        <begin position="446"/>
        <end position="462"/>
    </location>
</feature>
<evidence type="ECO:0000256" key="7">
    <source>
        <dbReference type="SAM" id="MobiDB-lite"/>
    </source>
</evidence>
<evidence type="ECO:0000313" key="9">
    <source>
        <dbReference type="EMBL" id="GFH58951.1"/>
    </source>
</evidence>
<keyword evidence="3" id="KW-0256">Endoplasmic reticulum</keyword>
<keyword evidence="5" id="KW-0443">Lipid metabolism</keyword>
<evidence type="ECO:0000256" key="5">
    <source>
        <dbReference type="ARBA" id="ARBA00023098"/>
    </source>
</evidence>